<dbReference type="Proteomes" id="UP000515211">
    <property type="component" value="Chromosome 7"/>
</dbReference>
<dbReference type="RefSeq" id="XP_020983674.1">
    <property type="nucleotide sequence ID" value="XM_021128015.2"/>
</dbReference>
<evidence type="ECO:0000313" key="2">
    <source>
        <dbReference type="RefSeq" id="XP_020983674.1"/>
    </source>
</evidence>
<dbReference type="AlphaFoldDB" id="A0A6P5MEJ8"/>
<evidence type="ECO:0000313" key="3">
    <source>
        <dbReference type="RefSeq" id="XP_052108176.1"/>
    </source>
</evidence>
<gene>
    <name evidence="2 3" type="primary">LOC110274165</name>
</gene>
<organism evidence="1 2">
    <name type="scientific">Arachis duranensis</name>
    <name type="common">Wild peanut</name>
    <dbReference type="NCBI Taxonomy" id="130453"/>
    <lineage>
        <taxon>Eukaryota</taxon>
        <taxon>Viridiplantae</taxon>
        <taxon>Streptophyta</taxon>
        <taxon>Embryophyta</taxon>
        <taxon>Tracheophyta</taxon>
        <taxon>Spermatophyta</taxon>
        <taxon>Magnoliopsida</taxon>
        <taxon>eudicotyledons</taxon>
        <taxon>Gunneridae</taxon>
        <taxon>Pentapetalae</taxon>
        <taxon>rosids</taxon>
        <taxon>fabids</taxon>
        <taxon>Fabales</taxon>
        <taxon>Fabaceae</taxon>
        <taxon>Papilionoideae</taxon>
        <taxon>50 kb inversion clade</taxon>
        <taxon>dalbergioids sensu lato</taxon>
        <taxon>Dalbergieae</taxon>
        <taxon>Pterocarpus clade</taxon>
        <taxon>Arachis</taxon>
    </lineage>
</organism>
<evidence type="ECO:0000313" key="1">
    <source>
        <dbReference type="Proteomes" id="UP000515211"/>
    </source>
</evidence>
<dbReference type="RefSeq" id="XP_052108176.1">
    <property type="nucleotide sequence ID" value="XM_052252216.1"/>
</dbReference>
<dbReference type="GeneID" id="110274165"/>
<accession>A0A6P5MEJ8</accession>
<reference evidence="1" key="1">
    <citation type="journal article" date="2016" name="Nat. Genet.">
        <title>The genome sequences of Arachis duranensis and Arachis ipaensis, the diploid ancestors of cultivated peanut.</title>
        <authorList>
            <person name="Bertioli D.J."/>
            <person name="Cannon S.B."/>
            <person name="Froenicke L."/>
            <person name="Huang G."/>
            <person name="Farmer A.D."/>
            <person name="Cannon E.K."/>
            <person name="Liu X."/>
            <person name="Gao D."/>
            <person name="Clevenger J."/>
            <person name="Dash S."/>
            <person name="Ren L."/>
            <person name="Moretzsohn M.C."/>
            <person name="Shirasawa K."/>
            <person name="Huang W."/>
            <person name="Vidigal B."/>
            <person name="Abernathy B."/>
            <person name="Chu Y."/>
            <person name="Niederhuth C.E."/>
            <person name="Umale P."/>
            <person name="Araujo A.C."/>
            <person name="Kozik A."/>
            <person name="Kim K.D."/>
            <person name="Burow M.D."/>
            <person name="Varshney R.K."/>
            <person name="Wang X."/>
            <person name="Zhang X."/>
            <person name="Barkley N."/>
            <person name="Guimaraes P.M."/>
            <person name="Isobe S."/>
            <person name="Guo B."/>
            <person name="Liao B."/>
            <person name="Stalker H.T."/>
            <person name="Schmitz R.J."/>
            <person name="Scheffler B.E."/>
            <person name="Leal-Bertioli S.C."/>
            <person name="Xun X."/>
            <person name="Jackson S.A."/>
            <person name="Michelmore R."/>
            <person name="Ozias-Akins P."/>
        </authorList>
    </citation>
    <scope>NUCLEOTIDE SEQUENCE [LARGE SCALE GENOMIC DNA]</scope>
    <source>
        <strain evidence="1">cv. V14167</strain>
    </source>
</reference>
<sequence length="133" mass="14655">MFLPSPVHTLPLCSLPQRCRWKRRARQFCLSLPPPSELPPSPPELQVEFLPRDPAAVAGKVCRHRCRSRVATAAGGGCWGYHPTSSEAVVVRFRRSFLVSELESGLLVPFGDVSAFERAGRAEILIVGDFGSR</sequence>
<dbReference type="KEGG" id="adu:110274165"/>
<reference evidence="2 3" key="2">
    <citation type="submission" date="2025-04" db="UniProtKB">
        <authorList>
            <consortium name="RefSeq"/>
        </authorList>
    </citation>
    <scope>IDENTIFICATION</scope>
    <source>
        <tissue evidence="2 3">Whole plant</tissue>
    </source>
</reference>
<name>A0A6P5MEJ8_ARADU</name>
<proteinExistence type="predicted"/>
<protein>
    <submittedName>
        <fullName evidence="2 3">Uncharacterized protein LOC110274165</fullName>
    </submittedName>
</protein>
<keyword evidence="1" id="KW-1185">Reference proteome</keyword>